<feature type="transmembrane region" description="Helical" evidence="1">
    <location>
        <begin position="73"/>
        <end position="91"/>
    </location>
</feature>
<keyword evidence="1" id="KW-1133">Transmembrane helix</keyword>
<reference evidence="2 3" key="2">
    <citation type="submission" date="2020-08" db="EMBL/GenBank/DDBJ databases">
        <title>The Agave Microbiome: Exploring the role of microbial communities in plant adaptations to desert environments.</title>
        <authorList>
            <person name="Partida-Martinez L.P."/>
        </authorList>
    </citation>
    <scope>NUCLEOTIDE SEQUENCE [LARGE SCALE GENOMIC DNA]</scope>
    <source>
        <strain evidence="2 3">AT2.17</strain>
    </source>
</reference>
<keyword evidence="3" id="KW-1185">Reference proteome</keyword>
<organism evidence="2 3">
    <name type="scientific">Nocardioides cavernae</name>
    <dbReference type="NCBI Taxonomy" id="1921566"/>
    <lineage>
        <taxon>Bacteria</taxon>
        <taxon>Bacillati</taxon>
        <taxon>Actinomycetota</taxon>
        <taxon>Actinomycetes</taxon>
        <taxon>Propionibacteriales</taxon>
        <taxon>Nocardioidaceae</taxon>
        <taxon>Nocardioides</taxon>
    </lineage>
</organism>
<keyword evidence="1" id="KW-0812">Transmembrane</keyword>
<evidence type="ECO:0000256" key="1">
    <source>
        <dbReference type="SAM" id="Phobius"/>
    </source>
</evidence>
<protein>
    <submittedName>
        <fullName evidence="2">Putative membrane channel-forming protein YqfA (Hemolysin III family)</fullName>
    </submittedName>
</protein>
<dbReference type="Proteomes" id="UP000549911">
    <property type="component" value="Unassembled WGS sequence"/>
</dbReference>
<sequence length="131" mass="13378">MDFSRLTTAQRVTGISIVVVALAAFLPWVSIFGISVSGIRGDGVLTLVMALLGAAALAVRLGMLEKVTVPEKASLVVSLVLGVLVALIGLLDMNGAAAVGLYLTLFGGIAWVVGAVLELRDAKQAVATTDS</sequence>
<accession>A0A7Y9KTD9</accession>
<feature type="transmembrane region" description="Helical" evidence="1">
    <location>
        <begin position="12"/>
        <end position="37"/>
    </location>
</feature>
<evidence type="ECO:0000313" key="3">
    <source>
        <dbReference type="Proteomes" id="UP000549911"/>
    </source>
</evidence>
<dbReference type="EMBL" id="JACCBW010000002">
    <property type="protein sequence ID" value="NYE36733.1"/>
    <property type="molecule type" value="Genomic_DNA"/>
</dbReference>
<keyword evidence="1" id="KW-0472">Membrane</keyword>
<dbReference type="AlphaFoldDB" id="A0A7Y9KTD9"/>
<feature type="transmembrane region" description="Helical" evidence="1">
    <location>
        <begin position="97"/>
        <end position="117"/>
    </location>
</feature>
<name>A0A7Y9KTD9_9ACTN</name>
<dbReference type="RefSeq" id="WP_179619377.1">
    <property type="nucleotide sequence ID" value="NZ_JACCBW010000002.1"/>
</dbReference>
<gene>
    <name evidence="2" type="ORF">F4692_001866</name>
</gene>
<reference evidence="2 3" key="1">
    <citation type="submission" date="2020-07" db="EMBL/GenBank/DDBJ databases">
        <authorList>
            <person name="Partida-Martinez L."/>
            <person name="Huntemann M."/>
            <person name="Clum A."/>
            <person name="Wang J."/>
            <person name="Palaniappan K."/>
            <person name="Ritter S."/>
            <person name="Chen I.-M."/>
            <person name="Stamatis D."/>
            <person name="Reddy T."/>
            <person name="O'Malley R."/>
            <person name="Daum C."/>
            <person name="Shapiro N."/>
            <person name="Ivanova N."/>
            <person name="Kyrpides N."/>
            <person name="Woyke T."/>
        </authorList>
    </citation>
    <scope>NUCLEOTIDE SEQUENCE [LARGE SCALE GENOMIC DNA]</scope>
    <source>
        <strain evidence="2 3">AT2.17</strain>
    </source>
</reference>
<evidence type="ECO:0000313" key="2">
    <source>
        <dbReference type="EMBL" id="NYE36733.1"/>
    </source>
</evidence>
<feature type="transmembrane region" description="Helical" evidence="1">
    <location>
        <begin position="43"/>
        <end position="61"/>
    </location>
</feature>
<comment type="caution">
    <text evidence="2">The sequence shown here is derived from an EMBL/GenBank/DDBJ whole genome shotgun (WGS) entry which is preliminary data.</text>
</comment>
<proteinExistence type="predicted"/>